<keyword evidence="1" id="KW-1133">Transmembrane helix</keyword>
<keyword evidence="2" id="KW-0732">Signal</keyword>
<dbReference type="RefSeq" id="WP_111277562.1">
    <property type="nucleotide sequence ID" value="NZ_QFYS01000009.1"/>
</dbReference>
<evidence type="ECO:0000256" key="1">
    <source>
        <dbReference type="SAM" id="Phobius"/>
    </source>
</evidence>
<keyword evidence="1" id="KW-0812">Transmembrane</keyword>
<feature type="signal peptide" evidence="2">
    <location>
        <begin position="1"/>
        <end position="27"/>
    </location>
</feature>
<dbReference type="AlphaFoldDB" id="A0A328B8G4"/>
<proteinExistence type="predicted"/>
<sequence>MLNSTRLRPVGALLIVMSSLLATSALAQDGDEPLVGMLKAADIIALLSLTVAVVGVVLVLRQLRQQEGIMRLSAMQARYERIFEMNKYVAANPDCLKLYVNGRRYALLQKMSKEKLARLAELDLMFDHVEFQYLSSLETNPVHADSLLKAQLTNPELVAHWGSPLRGHLDRRFEAAVTRLMPAPAANPATGSGQAAAPGAHT</sequence>
<gene>
    <name evidence="3" type="ORF">DJ019_17840</name>
</gene>
<name>A0A328B8G4_9CAUL</name>
<keyword evidence="1" id="KW-0472">Membrane</keyword>
<reference evidence="3 4" key="1">
    <citation type="submission" date="2018-05" db="EMBL/GenBank/DDBJ databases">
        <authorList>
            <person name="Lanie J.A."/>
            <person name="Ng W.-L."/>
            <person name="Kazmierczak K.M."/>
            <person name="Andrzejewski T.M."/>
            <person name="Davidsen T.M."/>
            <person name="Wayne K.J."/>
            <person name="Tettelin H."/>
            <person name="Glass J.I."/>
            <person name="Rusch D."/>
            <person name="Podicherti R."/>
            <person name="Tsui H.-C.T."/>
            <person name="Winkler M.E."/>
        </authorList>
    </citation>
    <scope>NUCLEOTIDE SEQUENCE [LARGE SCALE GENOMIC DNA]</scope>
    <source>
        <strain evidence="3 4">BUT-10</strain>
    </source>
</reference>
<accession>A0A328B8G4</accession>
<dbReference type="Proteomes" id="UP000249524">
    <property type="component" value="Unassembled WGS sequence"/>
</dbReference>
<feature type="chain" id="PRO_5016304431" evidence="2">
    <location>
        <begin position="28"/>
        <end position="202"/>
    </location>
</feature>
<evidence type="ECO:0000313" key="4">
    <source>
        <dbReference type="Proteomes" id="UP000249524"/>
    </source>
</evidence>
<keyword evidence="4" id="KW-1185">Reference proteome</keyword>
<evidence type="ECO:0000256" key="2">
    <source>
        <dbReference type="SAM" id="SignalP"/>
    </source>
</evidence>
<feature type="transmembrane region" description="Helical" evidence="1">
    <location>
        <begin position="43"/>
        <end position="63"/>
    </location>
</feature>
<organism evidence="3 4">
    <name type="scientific">Phenylobacterium kunshanense</name>
    <dbReference type="NCBI Taxonomy" id="1445034"/>
    <lineage>
        <taxon>Bacteria</taxon>
        <taxon>Pseudomonadati</taxon>
        <taxon>Pseudomonadota</taxon>
        <taxon>Alphaproteobacteria</taxon>
        <taxon>Caulobacterales</taxon>
        <taxon>Caulobacteraceae</taxon>
        <taxon>Phenylobacterium</taxon>
    </lineage>
</organism>
<dbReference type="EMBL" id="QFYS01000009">
    <property type="protein sequence ID" value="RAK63129.1"/>
    <property type="molecule type" value="Genomic_DNA"/>
</dbReference>
<evidence type="ECO:0000313" key="3">
    <source>
        <dbReference type="EMBL" id="RAK63129.1"/>
    </source>
</evidence>
<protein>
    <submittedName>
        <fullName evidence="3">Uncharacterized protein</fullName>
    </submittedName>
</protein>
<comment type="caution">
    <text evidence="3">The sequence shown here is derived from an EMBL/GenBank/DDBJ whole genome shotgun (WGS) entry which is preliminary data.</text>
</comment>